<accession>A0A2T0QFF8</accession>
<dbReference type="RefSeq" id="WP_106240398.1">
    <property type="nucleotide sequence ID" value="NZ_PVZC01000001.1"/>
</dbReference>
<dbReference type="Proteomes" id="UP000237846">
    <property type="component" value="Unassembled WGS sequence"/>
</dbReference>
<dbReference type="EMBL" id="PVZC01000001">
    <property type="protein sequence ID" value="PRY02583.1"/>
    <property type="molecule type" value="Genomic_DNA"/>
</dbReference>
<comment type="caution">
    <text evidence="1">The sequence shown here is derived from an EMBL/GenBank/DDBJ whole genome shotgun (WGS) entry which is preliminary data.</text>
</comment>
<proteinExistence type="predicted"/>
<reference evidence="1 2" key="1">
    <citation type="submission" date="2018-03" db="EMBL/GenBank/DDBJ databases">
        <title>Genomic Encyclopedia of Archaeal and Bacterial Type Strains, Phase II (KMG-II): from individual species to whole genera.</title>
        <authorList>
            <person name="Goeker M."/>
        </authorList>
    </citation>
    <scope>NUCLEOTIDE SEQUENCE [LARGE SCALE GENOMIC DNA]</scope>
    <source>
        <strain evidence="1 2">DSM 45601</strain>
    </source>
</reference>
<sequence>MQIELITAAVTAAAGGVAGEAAKQAWTALTGLVRRAFGERGTETVALEAVAEQAAGGAVDEVAVRRLAMLLQLQAEADPAFGRELDAWVRGDARPLLRTGDGDVANTIERGARIGGSVVQARDIHGRFDLP</sequence>
<evidence type="ECO:0000313" key="2">
    <source>
        <dbReference type="Proteomes" id="UP000237846"/>
    </source>
</evidence>
<protein>
    <submittedName>
        <fullName evidence="1">Uncharacterized protein</fullName>
    </submittedName>
</protein>
<keyword evidence="2" id="KW-1185">Reference proteome</keyword>
<organism evidence="1 2">
    <name type="scientific">Allonocardiopsis opalescens</name>
    <dbReference type="NCBI Taxonomy" id="1144618"/>
    <lineage>
        <taxon>Bacteria</taxon>
        <taxon>Bacillati</taxon>
        <taxon>Actinomycetota</taxon>
        <taxon>Actinomycetes</taxon>
        <taxon>Streptosporangiales</taxon>
        <taxon>Allonocardiopsis</taxon>
    </lineage>
</organism>
<gene>
    <name evidence="1" type="ORF">CLV72_1011186</name>
</gene>
<evidence type="ECO:0000313" key="1">
    <source>
        <dbReference type="EMBL" id="PRY02583.1"/>
    </source>
</evidence>
<dbReference type="AlphaFoldDB" id="A0A2T0QFF8"/>
<dbReference type="OrthoDB" id="4239816at2"/>
<name>A0A2T0QFF8_9ACTN</name>